<gene>
    <name evidence="1" type="ORF">B5P45_07115</name>
</gene>
<dbReference type="Proteomes" id="UP000232163">
    <property type="component" value="Unassembled WGS sequence"/>
</dbReference>
<sequence length="85" mass="9954">MTITIRTLGQAAKYRMFLQVCCRKCQKETTFYAPDLLAVCNPERFLSELPFRCDRCGAKATDVMAFEINRDRSNKKQLVWRPVEM</sequence>
<proteinExistence type="predicted"/>
<organism evidence="1 2">
    <name type="scientific">Phyllobacterium zundukense</name>
    <dbReference type="NCBI Taxonomy" id="1867719"/>
    <lineage>
        <taxon>Bacteria</taxon>
        <taxon>Pseudomonadati</taxon>
        <taxon>Pseudomonadota</taxon>
        <taxon>Alphaproteobacteria</taxon>
        <taxon>Hyphomicrobiales</taxon>
        <taxon>Phyllobacteriaceae</taxon>
        <taxon>Phyllobacterium</taxon>
    </lineage>
</organism>
<protein>
    <submittedName>
        <fullName evidence="1">Uncharacterized protein</fullName>
    </submittedName>
</protein>
<dbReference type="EMBL" id="MZMT01000017">
    <property type="protein sequence ID" value="PIO45752.1"/>
    <property type="molecule type" value="Genomic_DNA"/>
</dbReference>
<dbReference type="AlphaFoldDB" id="A0A2N9W1Y4"/>
<comment type="caution">
    <text evidence="1">The sequence shown here is derived from an EMBL/GenBank/DDBJ whole genome shotgun (WGS) entry which is preliminary data.</text>
</comment>
<name>A0A2N9W1Y4_9HYPH</name>
<keyword evidence="2" id="KW-1185">Reference proteome</keyword>
<reference evidence="1 2" key="1">
    <citation type="journal article" date="2017" name="Int J Environ Stud">
        <title>Does the Miocene-Pliocene relict legume Oxytropis triphylla form nitrogen-fixing nodules with a combination of bacterial strains?</title>
        <authorList>
            <person name="Safronova V."/>
            <person name="Belimov A."/>
            <person name="Sazanova A."/>
            <person name="Kuznetsova I."/>
            <person name="Popova J."/>
            <person name="Andronov E."/>
            <person name="Verkhozina A."/>
            <person name="Tikhonovich I."/>
        </authorList>
    </citation>
    <scope>NUCLEOTIDE SEQUENCE [LARGE SCALE GENOMIC DNA]</scope>
    <source>
        <strain evidence="1 2">Tri-38</strain>
    </source>
</reference>
<evidence type="ECO:0000313" key="1">
    <source>
        <dbReference type="EMBL" id="PIO45752.1"/>
    </source>
</evidence>
<dbReference type="KEGG" id="pht:BLM14_07420"/>
<accession>A0A2N9W1Y4</accession>
<evidence type="ECO:0000313" key="2">
    <source>
        <dbReference type="Proteomes" id="UP000232163"/>
    </source>
</evidence>